<feature type="compositionally biased region" description="Basic and acidic residues" evidence="1">
    <location>
        <begin position="403"/>
        <end position="414"/>
    </location>
</feature>
<keyword evidence="4" id="KW-1185">Reference proteome</keyword>
<dbReference type="Proteomes" id="UP000044071">
    <property type="component" value="Unassembled WGS sequence"/>
</dbReference>
<dbReference type="OrthoDB" id="5637108at2"/>
<keyword evidence="2" id="KW-0812">Transmembrane</keyword>
<evidence type="ECO:0000313" key="4">
    <source>
        <dbReference type="Proteomes" id="UP000044071"/>
    </source>
</evidence>
<keyword evidence="2" id="KW-0472">Membrane</keyword>
<sequence length="643" mass="73528">MLGIQSAEDLVLATRISQAVNVSPVLDNCFFHALALYFLANQLPFPDDLFTRFGTETPEIAELKARFPRMDSLALFEDYVFAKHPDSNPFPDHLVEKTMVLGIFLRSWFTKHLAEHEANRKALFKVEESQAVRGVDENHITFISLINAYYEAKFADAWQEEARQEEVRQEEVRQEEVRQEVATQKNAARENGGMMVSFLEQVAHNPIYQANSDFFRALPEVFDEELCKVYWEGSGYARYCAYLNANVKISHSDVVAILKDELEIPYVIYSQDSSPITSHLPESANMPVFELALNVQAGHYYLLKSEQTEDLLEKYSLQHEVYLQEREEVLRARNYFVERAKQRSSTFLAATLPFTHSLRSPVDLLVQRVRELDKFILNPQEDIEPVVQVANRRGATSSVTLTRDSERSRKETARTPKVNTSASARKKRVGFSIEESTKDSVSKRSQPDREQSSQKRSTITQKPAEHASQGKKTAKPPLRSARQRELERRIGRLEISLKLLFAKTVKYRNKLKHPPEGLSEKDLVKYEKKYKDAIDAVTDMHTKISDALNCFKESPRLEKDYKVFSKASIDAVEGKNKLILKQHRDDSQFYANLAGFILGLGVFYGLFVLGNYIKNGGRCTLFQTDGEQLVDRVEDDIAAMALV</sequence>
<feature type="region of interest" description="Disordered" evidence="1">
    <location>
        <begin position="396"/>
        <end position="483"/>
    </location>
</feature>
<dbReference type="AlphaFoldDB" id="A0A078L1E6"/>
<evidence type="ECO:0000313" key="3">
    <source>
        <dbReference type="EMBL" id="CDZ79016.1"/>
    </source>
</evidence>
<accession>A0A078L1E6</accession>
<name>A0A078L1E6_9GAMM</name>
<proteinExistence type="predicted"/>
<evidence type="ECO:0000256" key="2">
    <source>
        <dbReference type="SAM" id="Phobius"/>
    </source>
</evidence>
<dbReference type="eggNOG" id="ENOG5030IKM">
    <property type="taxonomic scope" value="Bacteria"/>
</dbReference>
<feature type="compositionally biased region" description="Basic and acidic residues" evidence="1">
    <location>
        <begin position="435"/>
        <end position="453"/>
    </location>
</feature>
<reference evidence="3 4" key="1">
    <citation type="submission" date="2014-06" db="EMBL/GenBank/DDBJ databases">
        <authorList>
            <person name="Urmite Genomes Urmite Genomes"/>
        </authorList>
    </citation>
    <scope>NUCLEOTIDE SEQUENCE [LARGE SCALE GENOMIC DNA]</scope>
</reference>
<protein>
    <submittedName>
        <fullName evidence="3">Uncharacterized protein</fullName>
    </submittedName>
</protein>
<gene>
    <name evidence="3" type="ORF">BN59_03331</name>
</gene>
<keyword evidence="2" id="KW-1133">Transmembrane helix</keyword>
<evidence type="ECO:0000256" key="1">
    <source>
        <dbReference type="SAM" id="MobiDB-lite"/>
    </source>
</evidence>
<dbReference type="STRING" id="1034943.BN59_03331"/>
<organism evidence="3 4">
    <name type="scientific">Legionella massiliensis</name>
    <dbReference type="NCBI Taxonomy" id="1034943"/>
    <lineage>
        <taxon>Bacteria</taxon>
        <taxon>Pseudomonadati</taxon>
        <taxon>Pseudomonadota</taxon>
        <taxon>Gammaproteobacteria</taxon>
        <taxon>Legionellales</taxon>
        <taxon>Legionellaceae</taxon>
        <taxon>Legionella</taxon>
    </lineage>
</organism>
<feature type="transmembrane region" description="Helical" evidence="2">
    <location>
        <begin position="589"/>
        <end position="613"/>
    </location>
</feature>
<dbReference type="EMBL" id="CCSB01000004">
    <property type="protein sequence ID" value="CDZ79016.1"/>
    <property type="molecule type" value="Genomic_DNA"/>
</dbReference>
<dbReference type="RefSeq" id="WP_044012175.1">
    <property type="nucleotide sequence ID" value="NZ_CCVW01000004.1"/>
</dbReference>